<keyword evidence="1" id="KW-0472">Membrane</keyword>
<dbReference type="PIRSF" id="PIRSF037259">
    <property type="entry name" value="EcsB_ABC"/>
    <property type="match status" value="1"/>
</dbReference>
<sequence length="406" mass="48066">MKTEQLFIQRMSSSWRQAIRIISLIIGGGGTPIVVGAMVIFLSIAYSRFLLWLPKDVPISYAIAFLLSLPLTFSRLRTWIQPADLTFLLPLETKMKNYFRYSFIYSTSIHLIRLLLVGFILFPLYQLRLGNTTSFGITIILLCLLQVWNSYISWLEDRLTSFQSSRYVHTLLFFRWLINGWISFFLLTKHEWISLFSFVVPILHLFYLRSMISGYPYPWMLLSERERKTLMKYYSIAGWFVDLPHIRFPVKERKWLTWFLEKLAPRQKAFSYLYWRTFFRHGDLFAIYLRILLWATVIILFLPNLWIILATLLFSIWLIAIQLPQIALLQRYPLITQLYPITQEERISCFSRMCWLLLASFTLMMVMVGAMTVVPVLYLLLIGTAGCLLGYFLSYVYIPKQIREKS</sequence>
<dbReference type="Proteomes" id="UP000199545">
    <property type="component" value="Unassembled WGS sequence"/>
</dbReference>
<accession>A0A1I3R9Z8</accession>
<dbReference type="STRING" id="46223.SAMN05421852_10954"/>
<dbReference type="AlphaFoldDB" id="A0A1I3R9Z8"/>
<reference evidence="2 3" key="1">
    <citation type="submission" date="2016-10" db="EMBL/GenBank/DDBJ databases">
        <authorList>
            <person name="de Groot N.N."/>
        </authorList>
    </citation>
    <scope>NUCLEOTIDE SEQUENCE [LARGE SCALE GENOMIC DNA]</scope>
    <source>
        <strain evidence="2 3">DSM 44778</strain>
    </source>
</reference>
<dbReference type="OrthoDB" id="2447941at2"/>
<feature type="transmembrane region" description="Helical" evidence="1">
    <location>
        <begin position="58"/>
        <end position="77"/>
    </location>
</feature>
<keyword evidence="1" id="KW-1133">Transmembrane helix</keyword>
<evidence type="ECO:0000256" key="1">
    <source>
        <dbReference type="SAM" id="Phobius"/>
    </source>
</evidence>
<gene>
    <name evidence="2" type="ORF">SAMN05421852_10954</name>
</gene>
<feature type="transmembrane region" description="Helical" evidence="1">
    <location>
        <begin position="98"/>
        <end position="122"/>
    </location>
</feature>
<name>A0A1I3R9Z8_9BACL</name>
<dbReference type="GO" id="GO:0016020">
    <property type="term" value="C:membrane"/>
    <property type="evidence" value="ECO:0007669"/>
    <property type="project" value="InterPro"/>
</dbReference>
<proteinExistence type="predicted"/>
<feature type="transmembrane region" description="Helical" evidence="1">
    <location>
        <begin position="134"/>
        <end position="155"/>
    </location>
</feature>
<dbReference type="Pfam" id="PF05975">
    <property type="entry name" value="EcsB"/>
    <property type="match status" value="1"/>
</dbReference>
<keyword evidence="1" id="KW-0812">Transmembrane</keyword>
<keyword evidence="3" id="KW-1185">Reference proteome</keyword>
<dbReference type="RefSeq" id="WP_093230146.1">
    <property type="nucleotide sequence ID" value="NZ_FORR01000009.1"/>
</dbReference>
<protein>
    <submittedName>
        <fullName evidence="2">ABC-2 type transport system permease protein</fullName>
    </submittedName>
</protein>
<evidence type="ECO:0000313" key="2">
    <source>
        <dbReference type="EMBL" id="SFJ42157.1"/>
    </source>
</evidence>
<feature type="transmembrane region" description="Helical" evidence="1">
    <location>
        <begin position="21"/>
        <end position="46"/>
    </location>
</feature>
<feature type="transmembrane region" description="Helical" evidence="1">
    <location>
        <begin position="167"/>
        <end position="186"/>
    </location>
</feature>
<feature type="transmembrane region" description="Helical" evidence="1">
    <location>
        <begin position="308"/>
        <end position="329"/>
    </location>
</feature>
<dbReference type="InterPro" id="IPR010288">
    <property type="entry name" value="EcsB_ABC"/>
</dbReference>
<organism evidence="2 3">
    <name type="scientific">Thermoflavimicrobium dichotomicum</name>
    <dbReference type="NCBI Taxonomy" id="46223"/>
    <lineage>
        <taxon>Bacteria</taxon>
        <taxon>Bacillati</taxon>
        <taxon>Bacillota</taxon>
        <taxon>Bacilli</taxon>
        <taxon>Bacillales</taxon>
        <taxon>Thermoactinomycetaceae</taxon>
        <taxon>Thermoflavimicrobium</taxon>
    </lineage>
</organism>
<feature type="transmembrane region" description="Helical" evidence="1">
    <location>
        <begin position="284"/>
        <end position="302"/>
    </location>
</feature>
<feature type="transmembrane region" description="Helical" evidence="1">
    <location>
        <begin position="376"/>
        <end position="398"/>
    </location>
</feature>
<dbReference type="EMBL" id="FORR01000009">
    <property type="protein sequence ID" value="SFJ42157.1"/>
    <property type="molecule type" value="Genomic_DNA"/>
</dbReference>
<evidence type="ECO:0000313" key="3">
    <source>
        <dbReference type="Proteomes" id="UP000199545"/>
    </source>
</evidence>
<feature type="transmembrane region" description="Helical" evidence="1">
    <location>
        <begin position="350"/>
        <end position="370"/>
    </location>
</feature>